<feature type="compositionally biased region" description="Basic and acidic residues" evidence="2">
    <location>
        <begin position="39"/>
        <end position="48"/>
    </location>
</feature>
<reference evidence="3 4" key="1">
    <citation type="submission" date="2024-10" db="EMBL/GenBank/DDBJ databases">
        <title>Updated reference genomes for cyclostephanoid diatoms.</title>
        <authorList>
            <person name="Roberts W.R."/>
            <person name="Alverson A.J."/>
        </authorList>
    </citation>
    <scope>NUCLEOTIDE SEQUENCE [LARGE SCALE GENOMIC DNA]</scope>
    <source>
        <strain evidence="3 4">AJA276-08</strain>
    </source>
</reference>
<feature type="region of interest" description="Disordered" evidence="2">
    <location>
        <begin position="462"/>
        <end position="483"/>
    </location>
</feature>
<feature type="compositionally biased region" description="Basic residues" evidence="2">
    <location>
        <begin position="202"/>
        <end position="214"/>
    </location>
</feature>
<comment type="caution">
    <text evidence="3">The sequence shown here is derived from an EMBL/GenBank/DDBJ whole genome shotgun (WGS) entry which is preliminary data.</text>
</comment>
<feature type="compositionally biased region" description="Basic and acidic residues" evidence="2">
    <location>
        <begin position="620"/>
        <end position="634"/>
    </location>
</feature>
<feature type="compositionally biased region" description="Acidic residues" evidence="2">
    <location>
        <begin position="567"/>
        <end position="595"/>
    </location>
</feature>
<accession>A0ABD3MUE3</accession>
<dbReference type="Gene3D" id="1.25.40.10">
    <property type="entry name" value="Tetratricopeptide repeat domain"/>
    <property type="match status" value="1"/>
</dbReference>
<feature type="region of interest" description="Disordered" evidence="2">
    <location>
        <begin position="191"/>
        <end position="225"/>
    </location>
</feature>
<evidence type="ECO:0000256" key="2">
    <source>
        <dbReference type="SAM" id="MobiDB-lite"/>
    </source>
</evidence>
<feature type="compositionally biased region" description="Acidic residues" evidence="2">
    <location>
        <begin position="141"/>
        <end position="153"/>
    </location>
</feature>
<dbReference type="InterPro" id="IPR011990">
    <property type="entry name" value="TPR-like_helical_dom_sf"/>
</dbReference>
<dbReference type="InterPro" id="IPR019734">
    <property type="entry name" value="TPR_rpt"/>
</dbReference>
<evidence type="ECO:0000313" key="4">
    <source>
        <dbReference type="Proteomes" id="UP001530315"/>
    </source>
</evidence>
<sequence length="678" mass="75674">MAKTKSNRRGGGNRGSVWTNADHDARTAKRLASMNKKRLRDDNDDGTRRKEKRQRRREDGPPRRTRPGRRSGGDAAARRLSTRVPDGAYKRTHLAHDDVGRARLRLVAARLQRKADALRTRLEDWDPLEDAERRREGGDDYDHDDYDHDDDDGPTSSSSSTSAVVRRMELDAANRRADVEARERAASELAALQARHGVNSSTHRRKSNLRRRPRPGPEGWKLRGAARPAHEVYDFDVRHVDVHRMALDEANARARRVVNVIEACRGRFASDDGDGDVDDGGGKAVRGTALAPPQPQCRRYLSLLTQLGSIQLHRGNHSSARKAFLEAIELEGYDNPNSITNARYRLMNMYLSCNRPNSARGLWEKLRYDDSAWIRYSAALIEYVSWNLLGERGSTAEIAEAALARAIRGNVYVAYLLGWSQTFEKAMEYTDEVVESGIMVGKESGSLLEAIEYGCRCYSSSSAAGNGKEMPGNDDDDDDKDVGMAMWLGTEGSLDWVRSVVLRVLNGDNDDGEEGWGRRSDRSGTAKLTKADLLCWEGRLNEEEEEFERQDRKKKGDGSLTKKDEAQAENESDDDDGDDCDDASGQGDDDDDFVDPDVPMYAGMFRTAMDWLQDAGEFLKEPSFDYVRRTRDETSGEEDDATSVGGDNEEEEKGDSGTSVHDDDHSSEDNDSSSNSSA</sequence>
<feature type="compositionally biased region" description="Basic and acidic residues" evidence="2">
    <location>
        <begin position="131"/>
        <end position="140"/>
    </location>
</feature>
<evidence type="ECO:0000256" key="1">
    <source>
        <dbReference type="PROSITE-ProRule" id="PRU00339"/>
    </source>
</evidence>
<dbReference type="Proteomes" id="UP001530315">
    <property type="component" value="Unassembled WGS sequence"/>
</dbReference>
<feature type="compositionally biased region" description="Acidic residues" evidence="2">
    <location>
        <begin position="635"/>
        <end position="653"/>
    </location>
</feature>
<gene>
    <name evidence="3" type="ORF">ACHAW5_002080</name>
</gene>
<feature type="region of interest" description="Disordered" evidence="2">
    <location>
        <begin position="1"/>
        <end position="95"/>
    </location>
</feature>
<proteinExistence type="predicted"/>
<dbReference type="PROSITE" id="PS50005">
    <property type="entry name" value="TPR"/>
    <property type="match status" value="1"/>
</dbReference>
<keyword evidence="1" id="KW-0802">TPR repeat</keyword>
<evidence type="ECO:0000313" key="3">
    <source>
        <dbReference type="EMBL" id="KAL3767277.1"/>
    </source>
</evidence>
<protein>
    <submittedName>
        <fullName evidence="3">Uncharacterized protein</fullName>
    </submittedName>
</protein>
<feature type="region of interest" description="Disordered" evidence="2">
    <location>
        <begin position="620"/>
        <end position="678"/>
    </location>
</feature>
<dbReference type="AlphaFoldDB" id="A0ABD3MUE3"/>
<feature type="repeat" description="TPR" evidence="1">
    <location>
        <begin position="301"/>
        <end position="334"/>
    </location>
</feature>
<feature type="region of interest" description="Disordered" evidence="2">
    <location>
        <begin position="131"/>
        <end position="164"/>
    </location>
</feature>
<keyword evidence="4" id="KW-1185">Reference proteome</keyword>
<organism evidence="3 4">
    <name type="scientific">Stephanodiscus triporus</name>
    <dbReference type="NCBI Taxonomy" id="2934178"/>
    <lineage>
        <taxon>Eukaryota</taxon>
        <taxon>Sar</taxon>
        <taxon>Stramenopiles</taxon>
        <taxon>Ochrophyta</taxon>
        <taxon>Bacillariophyta</taxon>
        <taxon>Coscinodiscophyceae</taxon>
        <taxon>Thalassiosirophycidae</taxon>
        <taxon>Stephanodiscales</taxon>
        <taxon>Stephanodiscaceae</taxon>
        <taxon>Stephanodiscus</taxon>
    </lineage>
</organism>
<dbReference type="EMBL" id="JALLAZ020001710">
    <property type="protein sequence ID" value="KAL3767277.1"/>
    <property type="molecule type" value="Genomic_DNA"/>
</dbReference>
<feature type="region of interest" description="Disordered" evidence="2">
    <location>
        <begin position="544"/>
        <end position="599"/>
    </location>
</feature>
<name>A0ABD3MUE3_9STRA</name>
<feature type="compositionally biased region" description="Basic and acidic residues" evidence="2">
    <location>
        <begin position="549"/>
        <end position="566"/>
    </location>
</feature>